<feature type="signal peptide" evidence="2">
    <location>
        <begin position="1"/>
        <end position="22"/>
    </location>
</feature>
<evidence type="ECO:0000313" key="5">
    <source>
        <dbReference type="Proteomes" id="UP000518300"/>
    </source>
</evidence>
<sequence length="235" mass="25111">MRLRHLLLLGLLALIAPGAAHAQYSDPTTAGFVAAPEPERHFMFSVGGGTSFPIADAGGRFKTGGGFQLGAGFQFQQRLGVLAEYLYTAYDVESDVLDVANVEGDHSMQAGSINAVVNLLPKSPIGIYLIGGPGLYYRRVAVSQLAGVAAVPYCDPWLYYCSTQVVPVEEILGARSSTDFGLNAGAGITLSIVGDLRLYVEGRYHYIFGPEFTDAGGTSRRADGQYVPVMFGLRY</sequence>
<evidence type="ECO:0000256" key="1">
    <source>
        <dbReference type="ARBA" id="ARBA00022729"/>
    </source>
</evidence>
<accession>A0A848LD77</accession>
<dbReference type="Pfam" id="PF13505">
    <property type="entry name" value="OMP_b-brl"/>
    <property type="match status" value="1"/>
</dbReference>
<name>A0A848LD77_9BACT</name>
<evidence type="ECO:0000259" key="3">
    <source>
        <dbReference type="Pfam" id="PF13505"/>
    </source>
</evidence>
<gene>
    <name evidence="4" type="ORF">HG543_00690</name>
</gene>
<proteinExistence type="predicted"/>
<dbReference type="Proteomes" id="UP000518300">
    <property type="component" value="Unassembled WGS sequence"/>
</dbReference>
<dbReference type="RefSeq" id="WP_169342667.1">
    <property type="nucleotide sequence ID" value="NZ_JABBJJ010000002.1"/>
</dbReference>
<evidence type="ECO:0000313" key="4">
    <source>
        <dbReference type="EMBL" id="NMO13388.1"/>
    </source>
</evidence>
<feature type="chain" id="PRO_5032905566" evidence="2">
    <location>
        <begin position="23"/>
        <end position="235"/>
    </location>
</feature>
<organism evidence="4 5">
    <name type="scientific">Pyxidicoccus fallax</name>
    <dbReference type="NCBI Taxonomy" id="394095"/>
    <lineage>
        <taxon>Bacteria</taxon>
        <taxon>Pseudomonadati</taxon>
        <taxon>Myxococcota</taxon>
        <taxon>Myxococcia</taxon>
        <taxon>Myxococcales</taxon>
        <taxon>Cystobacterineae</taxon>
        <taxon>Myxococcaceae</taxon>
        <taxon>Pyxidicoccus</taxon>
    </lineage>
</organism>
<dbReference type="AlphaFoldDB" id="A0A848LD77"/>
<dbReference type="EMBL" id="JABBJJ010000002">
    <property type="protein sequence ID" value="NMO13388.1"/>
    <property type="molecule type" value="Genomic_DNA"/>
</dbReference>
<dbReference type="SUPFAM" id="SSF56925">
    <property type="entry name" value="OMPA-like"/>
    <property type="match status" value="1"/>
</dbReference>
<keyword evidence="1 2" id="KW-0732">Signal</keyword>
<dbReference type="InterPro" id="IPR027385">
    <property type="entry name" value="Beta-barrel_OMP"/>
</dbReference>
<dbReference type="Gene3D" id="2.40.160.20">
    <property type="match status" value="1"/>
</dbReference>
<dbReference type="InterPro" id="IPR011250">
    <property type="entry name" value="OMP/PagP_B-barrel"/>
</dbReference>
<protein>
    <submittedName>
        <fullName evidence="4">Porin family protein</fullName>
    </submittedName>
</protein>
<evidence type="ECO:0000256" key="2">
    <source>
        <dbReference type="SAM" id="SignalP"/>
    </source>
</evidence>
<comment type="caution">
    <text evidence="4">The sequence shown here is derived from an EMBL/GenBank/DDBJ whole genome shotgun (WGS) entry which is preliminary data.</text>
</comment>
<reference evidence="4 5" key="1">
    <citation type="submission" date="2020-04" db="EMBL/GenBank/DDBJ databases">
        <title>Draft genome of Pyxidicoccus fallax type strain.</title>
        <authorList>
            <person name="Whitworth D.E."/>
        </authorList>
    </citation>
    <scope>NUCLEOTIDE SEQUENCE [LARGE SCALE GENOMIC DNA]</scope>
    <source>
        <strain evidence="4 5">DSM 14698</strain>
    </source>
</reference>
<keyword evidence="5" id="KW-1185">Reference proteome</keyword>
<feature type="domain" description="Outer membrane protein beta-barrel" evidence="3">
    <location>
        <begin position="32"/>
        <end position="213"/>
    </location>
</feature>